<dbReference type="OrthoDB" id="6612291at2759"/>
<dbReference type="PROSITE" id="PS50850">
    <property type="entry name" value="MFS"/>
    <property type="match status" value="1"/>
</dbReference>
<evidence type="ECO:0000259" key="9">
    <source>
        <dbReference type="PROSITE" id="PS50850"/>
    </source>
</evidence>
<dbReference type="GO" id="GO:0016020">
    <property type="term" value="C:membrane"/>
    <property type="evidence" value="ECO:0007669"/>
    <property type="project" value="UniProtKB-SubCell"/>
</dbReference>
<name>A0A8H4RK32_9HELO</name>
<feature type="region of interest" description="Disordered" evidence="7">
    <location>
        <begin position="509"/>
        <end position="534"/>
    </location>
</feature>
<dbReference type="Pfam" id="PF00083">
    <property type="entry name" value="Sugar_tr"/>
    <property type="match status" value="2"/>
</dbReference>
<feature type="transmembrane region" description="Helical" evidence="8">
    <location>
        <begin position="286"/>
        <end position="308"/>
    </location>
</feature>
<evidence type="ECO:0000256" key="8">
    <source>
        <dbReference type="SAM" id="Phobius"/>
    </source>
</evidence>
<comment type="similarity">
    <text evidence="2">Belongs to the major facilitator superfamily. Sugar transporter (TC 2.A.1.1) family.</text>
</comment>
<evidence type="ECO:0000256" key="6">
    <source>
        <dbReference type="ARBA" id="ARBA00023136"/>
    </source>
</evidence>
<comment type="caution">
    <text evidence="10">The sequence shown here is derived from an EMBL/GenBank/DDBJ whole genome shotgun (WGS) entry which is preliminary data.</text>
</comment>
<protein>
    <recommendedName>
        <fullName evidence="9">Major facilitator superfamily (MFS) profile domain-containing protein</fullName>
    </recommendedName>
</protein>
<evidence type="ECO:0000256" key="7">
    <source>
        <dbReference type="SAM" id="MobiDB-lite"/>
    </source>
</evidence>
<keyword evidence="5 8" id="KW-1133">Transmembrane helix</keyword>
<dbReference type="InterPro" id="IPR005828">
    <property type="entry name" value="MFS_sugar_transport-like"/>
</dbReference>
<dbReference type="PANTHER" id="PTHR48022">
    <property type="entry name" value="PLASTIDIC GLUCOSE TRANSPORTER 4"/>
    <property type="match status" value="1"/>
</dbReference>
<feature type="domain" description="Major facilitator superfamily (MFS) profile" evidence="9">
    <location>
        <begin position="17"/>
        <end position="474"/>
    </location>
</feature>
<dbReference type="EMBL" id="JAAMPI010000480">
    <property type="protein sequence ID" value="KAF4631073.1"/>
    <property type="molecule type" value="Genomic_DNA"/>
</dbReference>
<feature type="transmembrane region" description="Helical" evidence="8">
    <location>
        <begin position="421"/>
        <end position="437"/>
    </location>
</feature>
<feature type="transmembrane region" description="Helical" evidence="8">
    <location>
        <begin position="59"/>
        <end position="82"/>
    </location>
</feature>
<evidence type="ECO:0000256" key="5">
    <source>
        <dbReference type="ARBA" id="ARBA00022989"/>
    </source>
</evidence>
<feature type="transmembrane region" description="Helical" evidence="8">
    <location>
        <begin position="320"/>
        <end position="339"/>
    </location>
</feature>
<accession>A0A8H4RK32</accession>
<feature type="transmembrane region" description="Helical" evidence="8">
    <location>
        <begin position="15"/>
        <end position="39"/>
    </location>
</feature>
<feature type="transmembrane region" description="Helical" evidence="8">
    <location>
        <begin position="115"/>
        <end position="136"/>
    </location>
</feature>
<dbReference type="Gene3D" id="1.20.1250.20">
    <property type="entry name" value="MFS general substrate transporter like domains"/>
    <property type="match status" value="1"/>
</dbReference>
<comment type="subcellular location">
    <subcellularLocation>
        <location evidence="1">Membrane</location>
        <topology evidence="1">Multi-pass membrane protein</topology>
    </subcellularLocation>
</comment>
<dbReference type="Proteomes" id="UP000566819">
    <property type="component" value="Unassembled WGS sequence"/>
</dbReference>
<dbReference type="AlphaFoldDB" id="A0A8H4RK32"/>
<feature type="transmembrane region" description="Helical" evidence="8">
    <location>
        <begin position="449"/>
        <end position="470"/>
    </location>
</feature>
<dbReference type="PRINTS" id="PR00171">
    <property type="entry name" value="SUGRTRNSPORT"/>
</dbReference>
<dbReference type="InterPro" id="IPR020846">
    <property type="entry name" value="MFS_dom"/>
</dbReference>
<sequence>MADIAHPPRFTRANVMIMLSVCLGSVCYGYNFSVASFTIGQPAFYAYMGLSTNAYSNSMIDNVLGLFAAGAVFGAIFVGWFCDAYGRKKSLVVAAIINIVGGALSAGSVQIGMFIVARFVTGFAAAMFVALVPIYISEIAPPAIRGFLVGQHGLSVRSAMSDIKLMPHRFRFPVWVHYSLLDLCWDSIFINSGFSVALPSGTPMFLAISSAMLCQAASGVSKMAHGRSDEAWDILGRLHYSDTDPSQAFAREEFFQITTQLAADQAKYGDVSVLDLFRRPEFRKRMIAAAIIMATSQATGNLVIYSNIAILYQGLGLSNTVSLVVSGAYITWACVMNFVNSTFLDRMGRVTSLIIGFASGACIIAIETALVATYSGTTNHAGLSAAVAMLFAYITTYAGFCDTTIYVYCAEVFPTHIRAKGMAWSIAVFMMTDIPFLETFTLGVSEVGWRYYLVFIVMAIVGVPAIWYFCPETKGLSLEEINGLFGDDVVVNLTHITEEERLALEEKMKAGAAGKDGESSSVSKSIPIDEKAVV</sequence>
<organism evidence="10 11">
    <name type="scientific">Cudoniella acicularis</name>
    <dbReference type="NCBI Taxonomy" id="354080"/>
    <lineage>
        <taxon>Eukaryota</taxon>
        <taxon>Fungi</taxon>
        <taxon>Dikarya</taxon>
        <taxon>Ascomycota</taxon>
        <taxon>Pezizomycotina</taxon>
        <taxon>Leotiomycetes</taxon>
        <taxon>Helotiales</taxon>
        <taxon>Tricladiaceae</taxon>
        <taxon>Cudoniella</taxon>
    </lineage>
</organism>
<proteinExistence type="inferred from homology"/>
<keyword evidence="6 8" id="KW-0472">Membrane</keyword>
<dbReference type="SUPFAM" id="SSF103473">
    <property type="entry name" value="MFS general substrate transporter"/>
    <property type="match status" value="1"/>
</dbReference>
<evidence type="ECO:0000313" key="10">
    <source>
        <dbReference type="EMBL" id="KAF4631073.1"/>
    </source>
</evidence>
<keyword evidence="3" id="KW-0813">Transport</keyword>
<keyword evidence="4 8" id="KW-0812">Transmembrane</keyword>
<dbReference type="InterPro" id="IPR050360">
    <property type="entry name" value="MFS_Sugar_Transporters"/>
</dbReference>
<feature type="transmembrane region" description="Helical" evidence="8">
    <location>
        <begin position="351"/>
        <end position="374"/>
    </location>
</feature>
<feature type="transmembrane region" description="Helical" evidence="8">
    <location>
        <begin position="386"/>
        <end position="409"/>
    </location>
</feature>
<reference evidence="10 11" key="1">
    <citation type="submission" date="2020-03" db="EMBL/GenBank/DDBJ databases">
        <title>Draft Genome Sequence of Cudoniella acicularis.</title>
        <authorList>
            <person name="Buettner E."/>
            <person name="Kellner H."/>
        </authorList>
    </citation>
    <scope>NUCLEOTIDE SEQUENCE [LARGE SCALE GENOMIC DNA]</scope>
    <source>
        <strain evidence="10 11">DSM 108380</strain>
    </source>
</reference>
<keyword evidence="11" id="KW-1185">Reference proteome</keyword>
<evidence type="ECO:0000256" key="1">
    <source>
        <dbReference type="ARBA" id="ARBA00004141"/>
    </source>
</evidence>
<dbReference type="InterPro" id="IPR003663">
    <property type="entry name" value="Sugar/inositol_transpt"/>
</dbReference>
<gene>
    <name evidence="10" type="ORF">G7Y89_g7062</name>
</gene>
<dbReference type="GO" id="GO:0005351">
    <property type="term" value="F:carbohydrate:proton symporter activity"/>
    <property type="evidence" value="ECO:0007669"/>
    <property type="project" value="TreeGrafter"/>
</dbReference>
<evidence type="ECO:0000256" key="4">
    <source>
        <dbReference type="ARBA" id="ARBA00022692"/>
    </source>
</evidence>
<dbReference type="InterPro" id="IPR036259">
    <property type="entry name" value="MFS_trans_sf"/>
</dbReference>
<feature type="transmembrane region" description="Helical" evidence="8">
    <location>
        <begin position="91"/>
        <end position="109"/>
    </location>
</feature>
<dbReference type="PANTHER" id="PTHR48022:SF11">
    <property type="entry name" value="MONOSACCHARIDE TRANSPORTER (HXT8), PUTATIVE (AFU_ORTHOLOGUE AFUA_2G08120)-RELATED"/>
    <property type="match status" value="1"/>
</dbReference>
<evidence type="ECO:0000256" key="2">
    <source>
        <dbReference type="ARBA" id="ARBA00010992"/>
    </source>
</evidence>
<evidence type="ECO:0000256" key="3">
    <source>
        <dbReference type="ARBA" id="ARBA00022448"/>
    </source>
</evidence>
<evidence type="ECO:0000313" key="11">
    <source>
        <dbReference type="Proteomes" id="UP000566819"/>
    </source>
</evidence>